<gene>
    <name evidence="1" type="ORF">IW245_007359</name>
</gene>
<reference evidence="1" key="1">
    <citation type="submission" date="2020-11" db="EMBL/GenBank/DDBJ databases">
        <title>Sequencing the genomes of 1000 actinobacteria strains.</title>
        <authorList>
            <person name="Klenk H.-P."/>
        </authorList>
    </citation>
    <scope>NUCLEOTIDE SEQUENCE</scope>
    <source>
        <strain evidence="1">DSM 45356</strain>
    </source>
</reference>
<organism evidence="1 2">
    <name type="scientific">Longispora fulva</name>
    <dbReference type="NCBI Taxonomy" id="619741"/>
    <lineage>
        <taxon>Bacteria</taxon>
        <taxon>Bacillati</taxon>
        <taxon>Actinomycetota</taxon>
        <taxon>Actinomycetes</taxon>
        <taxon>Micromonosporales</taxon>
        <taxon>Micromonosporaceae</taxon>
        <taxon>Longispora</taxon>
    </lineage>
</organism>
<dbReference type="PANTHER" id="PTHR10151:SF120">
    <property type="entry name" value="BIS(5'-ADENOSYL)-TRIPHOSPHATASE"/>
    <property type="match status" value="1"/>
</dbReference>
<dbReference type="AlphaFoldDB" id="A0A8J7KKC9"/>
<dbReference type="SUPFAM" id="SSF53649">
    <property type="entry name" value="Alkaline phosphatase-like"/>
    <property type="match status" value="1"/>
</dbReference>
<evidence type="ECO:0000313" key="1">
    <source>
        <dbReference type="EMBL" id="MBG6141165.1"/>
    </source>
</evidence>
<dbReference type="PANTHER" id="PTHR10151">
    <property type="entry name" value="ECTONUCLEOTIDE PYROPHOSPHATASE/PHOSPHODIESTERASE"/>
    <property type="match status" value="1"/>
</dbReference>
<accession>A0A8J7KKC9</accession>
<dbReference type="InterPro" id="IPR002591">
    <property type="entry name" value="Phosphodiest/P_Trfase"/>
</dbReference>
<dbReference type="GO" id="GO:0016787">
    <property type="term" value="F:hydrolase activity"/>
    <property type="evidence" value="ECO:0007669"/>
    <property type="project" value="UniProtKB-ARBA"/>
</dbReference>
<keyword evidence="2" id="KW-1185">Reference proteome</keyword>
<evidence type="ECO:0000313" key="2">
    <source>
        <dbReference type="Proteomes" id="UP000622552"/>
    </source>
</evidence>
<evidence type="ECO:0008006" key="3">
    <source>
        <dbReference type="Google" id="ProtNLM"/>
    </source>
</evidence>
<dbReference type="Proteomes" id="UP000622552">
    <property type="component" value="Unassembled WGS sequence"/>
</dbReference>
<sequence length="378" mass="39446">MTSRIFPDPASHAPLTGTISDILPSVLTAITGAGADRLGLTARLAGARRVVVLLIDGLGSRVLPRAADVAPVLGDIRAGRLGGMTEIACHFPSTTPASLVSLGTGALPGAHGVLGFRVNLPGTDQVLDHTRWQDDPDPAVWQPVRTRFESAGVSTAVLGPAAYEGSGLTVAAYRGAPYTGANLGTLVDRVLASDARLIYGYHPRVDTAGHLFGLGSPEWLAEVAAVDAMLGQLVERLPEDTALVVTADHGMINVPDEDRIDFDAVPELRSGVRVLAGEPRVRYVHTLPGAQADVLAAWRAVLGDSASVVSRSEAIDSGWYGPVPDAHRDRIGDIVVTCLGRRVVVASELEPGASVLVGYHGSVTPDEVGIPLIVVPPR</sequence>
<proteinExistence type="predicted"/>
<dbReference type="EMBL" id="JADOUF010000001">
    <property type="protein sequence ID" value="MBG6141165.1"/>
    <property type="molecule type" value="Genomic_DNA"/>
</dbReference>
<dbReference type="Pfam" id="PF01663">
    <property type="entry name" value="Phosphodiest"/>
    <property type="match status" value="1"/>
</dbReference>
<protein>
    <recommendedName>
        <fullName evidence="3">Alkaline phosphatase family protein</fullName>
    </recommendedName>
</protein>
<dbReference type="InterPro" id="IPR017850">
    <property type="entry name" value="Alkaline_phosphatase_core_sf"/>
</dbReference>
<name>A0A8J7KKC9_9ACTN</name>
<dbReference type="RefSeq" id="WP_197007624.1">
    <property type="nucleotide sequence ID" value="NZ_BONS01000030.1"/>
</dbReference>
<comment type="caution">
    <text evidence="1">The sequence shown here is derived from an EMBL/GenBank/DDBJ whole genome shotgun (WGS) entry which is preliminary data.</text>
</comment>
<dbReference type="Gene3D" id="3.40.720.10">
    <property type="entry name" value="Alkaline Phosphatase, subunit A"/>
    <property type="match status" value="1"/>
</dbReference>